<proteinExistence type="predicted"/>
<keyword evidence="5" id="KW-0552">Olfaction</keyword>
<dbReference type="AlphaFoldDB" id="A0A836K036"/>
<dbReference type="GO" id="GO:0005886">
    <property type="term" value="C:plasma membrane"/>
    <property type="evidence" value="ECO:0007669"/>
    <property type="project" value="UniProtKB-SubCell"/>
</dbReference>
<keyword evidence="9" id="KW-0807">Transducer</keyword>
<feature type="transmembrane region" description="Helical" evidence="10">
    <location>
        <begin position="235"/>
        <end position="255"/>
    </location>
</feature>
<keyword evidence="2" id="KW-1003">Cell membrane</keyword>
<keyword evidence="6 10" id="KW-1133">Transmembrane helix</keyword>
<evidence type="ECO:0000256" key="5">
    <source>
        <dbReference type="ARBA" id="ARBA00022725"/>
    </source>
</evidence>
<name>A0A836K036_9HYME</name>
<keyword evidence="4 10" id="KW-0812">Transmembrane</keyword>
<dbReference type="EMBL" id="JAANIB010005340">
    <property type="protein sequence ID" value="KAG5332528.1"/>
    <property type="molecule type" value="Genomic_DNA"/>
</dbReference>
<feature type="non-terminal residue" evidence="11">
    <location>
        <position position="1"/>
    </location>
</feature>
<feature type="transmembrane region" description="Helical" evidence="10">
    <location>
        <begin position="174"/>
        <end position="195"/>
    </location>
</feature>
<evidence type="ECO:0000256" key="8">
    <source>
        <dbReference type="ARBA" id="ARBA00023170"/>
    </source>
</evidence>
<reference evidence="11 12" key="1">
    <citation type="submission" date="2020-02" db="EMBL/GenBank/DDBJ databases">
        <title>Relaxed selection underlies rapid genomic changes in the transitions from sociality to social parasitism in ants.</title>
        <authorList>
            <person name="Bi X."/>
        </authorList>
    </citation>
    <scope>NUCLEOTIDE SEQUENCE [LARGE SCALE GENOMIC DNA]</scope>
    <source>
        <strain evidence="11">BGI-DK2014b</strain>
        <tissue evidence="11">Whole body</tissue>
    </source>
</reference>
<evidence type="ECO:0000256" key="6">
    <source>
        <dbReference type="ARBA" id="ARBA00022989"/>
    </source>
</evidence>
<feature type="transmembrane region" description="Helical" evidence="10">
    <location>
        <begin position="378"/>
        <end position="396"/>
    </location>
</feature>
<gene>
    <name evidence="11" type="primary">Or13a_0</name>
    <name evidence="11" type="ORF">G6Z77_0005247</name>
</gene>
<feature type="transmembrane region" description="Helical" evidence="10">
    <location>
        <begin position="267"/>
        <end position="286"/>
    </location>
</feature>
<feature type="transmembrane region" description="Helical" evidence="10">
    <location>
        <begin position="473"/>
        <end position="496"/>
    </location>
</feature>
<comment type="caution">
    <text evidence="11">The sequence shown here is derived from an EMBL/GenBank/DDBJ whole genome shotgun (WGS) entry which is preliminary data.</text>
</comment>
<dbReference type="OrthoDB" id="7548151at2759"/>
<dbReference type="Proteomes" id="UP000670152">
    <property type="component" value="Unassembled WGS sequence"/>
</dbReference>
<feature type="non-terminal residue" evidence="11">
    <location>
        <position position="839"/>
    </location>
</feature>
<evidence type="ECO:0000313" key="11">
    <source>
        <dbReference type="EMBL" id="KAG5332528.1"/>
    </source>
</evidence>
<evidence type="ECO:0000256" key="2">
    <source>
        <dbReference type="ARBA" id="ARBA00022475"/>
    </source>
</evidence>
<evidence type="ECO:0000256" key="1">
    <source>
        <dbReference type="ARBA" id="ARBA00004651"/>
    </source>
</evidence>
<dbReference type="GO" id="GO:0007165">
    <property type="term" value="P:signal transduction"/>
    <property type="evidence" value="ECO:0007669"/>
    <property type="project" value="UniProtKB-KW"/>
</dbReference>
<keyword evidence="8" id="KW-0675">Receptor</keyword>
<feature type="transmembrane region" description="Helical" evidence="10">
    <location>
        <begin position="508"/>
        <end position="526"/>
    </location>
</feature>
<dbReference type="PANTHER" id="PTHR21137">
    <property type="entry name" value="ODORANT RECEPTOR"/>
    <property type="match status" value="1"/>
</dbReference>
<keyword evidence="7 10" id="KW-0472">Membrane</keyword>
<dbReference type="Pfam" id="PF02949">
    <property type="entry name" value="7tm_6"/>
    <property type="match status" value="3"/>
</dbReference>
<dbReference type="InterPro" id="IPR004117">
    <property type="entry name" value="7tm6_olfct_rcpt"/>
</dbReference>
<evidence type="ECO:0000256" key="10">
    <source>
        <dbReference type="SAM" id="Phobius"/>
    </source>
</evidence>
<keyword evidence="3" id="KW-0716">Sensory transduction</keyword>
<organism evidence="11 12">
    <name type="scientific">Acromyrmex heyeri</name>
    <dbReference type="NCBI Taxonomy" id="230685"/>
    <lineage>
        <taxon>Eukaryota</taxon>
        <taxon>Metazoa</taxon>
        <taxon>Ecdysozoa</taxon>
        <taxon>Arthropoda</taxon>
        <taxon>Hexapoda</taxon>
        <taxon>Insecta</taxon>
        <taxon>Pterygota</taxon>
        <taxon>Neoptera</taxon>
        <taxon>Endopterygota</taxon>
        <taxon>Hymenoptera</taxon>
        <taxon>Apocrita</taxon>
        <taxon>Aculeata</taxon>
        <taxon>Formicoidea</taxon>
        <taxon>Formicidae</taxon>
        <taxon>Myrmicinae</taxon>
        <taxon>Acromyrmex</taxon>
    </lineage>
</organism>
<comment type="subcellular location">
    <subcellularLocation>
        <location evidence="1">Cell membrane</location>
        <topology evidence="1">Multi-pass membrane protein</topology>
    </subcellularLocation>
</comment>
<evidence type="ECO:0000256" key="3">
    <source>
        <dbReference type="ARBA" id="ARBA00022606"/>
    </source>
</evidence>
<dbReference type="PANTHER" id="PTHR21137:SF35">
    <property type="entry name" value="ODORANT RECEPTOR 19A-RELATED"/>
    <property type="match status" value="1"/>
</dbReference>
<sequence length="839" mass="96300">MHMTGCLFVLKPIMLTLMANDIFNVTKSSVPRLPFRVEYGEKFNQYIYPIALHSYIAVFAHTFATIAVDGLYYSLIQHACAMFSIIGNTLENIGKNNEDIFYTKRAKIQDNNYSKTIHCLRRHPLVIEFAEHIESLFTKIFLINLNLNMIIGSLTGIQVLMNLDKSARDIAGPITMYIAQFLHLFLHFWQAQFLLDYSILPYKSICRANWYYASHRCRKLLLLIMNRTTSPCKITAGKIVILSIESFATILYLLIGSITLDDVFECVPPIFISITFSSKLLFIMLNSDKVKACLNKIQKDWQSLNSVEKVILERHSKYGQHLATFYAVLMHTTASLFVVKPIMLTLMTDDIINITKSSIPFESRLPFRVEYGRKFNQYIYPIAVHSYVAVVAHSFATVVADALYYTLIQHACGMFSIIGNVLENIGKNDTDEFDTKSDKIKDDNYYKTLHCLRRHLGVIEFAEHIESVYTKIFLINLNFNMIIGSLYGIQVLYLLIGSTTLDDVFECAPSIFISMIFSFKILVIMLNSEKLKTCLNIIQKDWLSLNTNVEKIILERHTKYGQYLETFYAVFMHTTACLFMLKPIVLTLTANDVFNLTKSSITYASRLPFHVEYGEKFNQYIYPIAVHNYVTVVAHSFATIAVDGLYYSLIQHACGMFSIIGNTLENIGKNNEENFDAKLIKVKDDNYSKTLHCLRRHIIAIEFAEHIESLFTKIFLITLNLNMISSSITGIQVLMNLDKGANDITGPITIYVAQLIHLFLLFWQGQFLLDYSVLPYESICRANWYYTSQRCRKLLLLMMYKTAIPCRITAGKLMILSIDNFAMVVKTSLSYLTVFRSMQ</sequence>
<keyword evidence="12" id="KW-1185">Reference proteome</keyword>
<evidence type="ECO:0000256" key="9">
    <source>
        <dbReference type="ARBA" id="ARBA00023224"/>
    </source>
</evidence>
<evidence type="ECO:0000313" key="12">
    <source>
        <dbReference type="Proteomes" id="UP000670152"/>
    </source>
</evidence>
<feature type="transmembrane region" description="Helical" evidence="10">
    <location>
        <begin position="46"/>
        <end position="68"/>
    </location>
</feature>
<feature type="transmembrane region" description="Helical" evidence="10">
    <location>
        <begin position="141"/>
        <end position="162"/>
    </location>
</feature>
<evidence type="ECO:0000256" key="4">
    <source>
        <dbReference type="ARBA" id="ARBA00022692"/>
    </source>
</evidence>
<accession>A0A836K036</accession>
<dbReference type="GO" id="GO:0004984">
    <property type="term" value="F:olfactory receptor activity"/>
    <property type="evidence" value="ECO:0007669"/>
    <property type="project" value="InterPro"/>
</dbReference>
<protein>
    <submittedName>
        <fullName evidence="11">OR13A protein</fullName>
    </submittedName>
</protein>
<evidence type="ECO:0000256" key="7">
    <source>
        <dbReference type="ARBA" id="ARBA00023136"/>
    </source>
</evidence>
<dbReference type="GO" id="GO:0005549">
    <property type="term" value="F:odorant binding"/>
    <property type="evidence" value="ECO:0007669"/>
    <property type="project" value="InterPro"/>
</dbReference>